<reference evidence="3" key="2">
    <citation type="submission" date="2015-01" db="EMBL/GenBank/DDBJ databases">
        <title>Evolutionary Origins and Diversification of the Mycorrhizal Mutualists.</title>
        <authorList>
            <consortium name="DOE Joint Genome Institute"/>
            <consortium name="Mycorrhizal Genomics Consortium"/>
            <person name="Kohler A."/>
            <person name="Kuo A."/>
            <person name="Nagy L.G."/>
            <person name="Floudas D."/>
            <person name="Copeland A."/>
            <person name="Barry K.W."/>
            <person name="Cichocki N."/>
            <person name="Veneault-Fourrey C."/>
            <person name="LaButti K."/>
            <person name="Lindquist E.A."/>
            <person name="Lipzen A."/>
            <person name="Lundell T."/>
            <person name="Morin E."/>
            <person name="Murat C."/>
            <person name="Riley R."/>
            <person name="Ohm R."/>
            <person name="Sun H."/>
            <person name="Tunlid A."/>
            <person name="Henrissat B."/>
            <person name="Grigoriev I.V."/>
            <person name="Hibbett D.S."/>
            <person name="Martin F."/>
        </authorList>
    </citation>
    <scope>NUCLEOTIDE SEQUENCE [LARGE SCALE GENOMIC DNA]</scope>
    <source>
        <strain evidence="3">MUT 4182</strain>
    </source>
</reference>
<dbReference type="Gene3D" id="2.60.120.590">
    <property type="entry name" value="Alpha-ketoglutarate-dependent dioxygenase AlkB-like"/>
    <property type="match status" value="1"/>
</dbReference>
<dbReference type="PANTHER" id="PTHR21052">
    <property type="entry name" value="SPERMATOGENESIS ASSOCIATED 11-RELATED"/>
    <property type="match status" value="1"/>
</dbReference>
<dbReference type="GO" id="GO:0006974">
    <property type="term" value="P:DNA damage response"/>
    <property type="evidence" value="ECO:0007669"/>
    <property type="project" value="InterPro"/>
</dbReference>
<dbReference type="GO" id="GO:0016706">
    <property type="term" value="F:2-oxoglutarate-dependent dioxygenase activity"/>
    <property type="evidence" value="ECO:0007669"/>
    <property type="project" value="TreeGrafter"/>
</dbReference>
<dbReference type="InterPro" id="IPR027450">
    <property type="entry name" value="AlkB-like"/>
</dbReference>
<keyword evidence="3" id="KW-1185">Reference proteome</keyword>
<dbReference type="EMBL" id="KN822982">
    <property type="protein sequence ID" value="KIO29510.1"/>
    <property type="molecule type" value="Genomic_DNA"/>
</dbReference>
<feature type="domain" description="Alpha-ketoglutarate-dependent dioxygenase AlkB-like" evidence="1">
    <location>
        <begin position="58"/>
        <end position="247"/>
    </location>
</feature>
<reference evidence="2 3" key="1">
    <citation type="submission" date="2014-04" db="EMBL/GenBank/DDBJ databases">
        <authorList>
            <consortium name="DOE Joint Genome Institute"/>
            <person name="Kuo A."/>
            <person name="Girlanda M."/>
            <person name="Perotto S."/>
            <person name="Kohler A."/>
            <person name="Nagy L.G."/>
            <person name="Floudas D."/>
            <person name="Copeland A."/>
            <person name="Barry K.W."/>
            <person name="Cichocki N."/>
            <person name="Veneault-Fourrey C."/>
            <person name="LaButti K."/>
            <person name="Lindquist E.A."/>
            <person name="Lipzen A."/>
            <person name="Lundell T."/>
            <person name="Morin E."/>
            <person name="Murat C."/>
            <person name="Sun H."/>
            <person name="Tunlid A."/>
            <person name="Henrissat B."/>
            <person name="Grigoriev I.V."/>
            <person name="Hibbett D.S."/>
            <person name="Martin F."/>
            <person name="Nordberg H.P."/>
            <person name="Cantor M.N."/>
            <person name="Hua S.X."/>
        </authorList>
    </citation>
    <scope>NUCLEOTIDE SEQUENCE [LARGE SCALE GENOMIC DNA]</scope>
    <source>
        <strain evidence="2 3">MUT 4182</strain>
    </source>
</reference>
<dbReference type="GO" id="GO:0006631">
    <property type="term" value="P:fatty acid metabolic process"/>
    <property type="evidence" value="ECO:0007669"/>
    <property type="project" value="TreeGrafter"/>
</dbReference>
<evidence type="ECO:0000313" key="3">
    <source>
        <dbReference type="Proteomes" id="UP000054248"/>
    </source>
</evidence>
<dbReference type="Pfam" id="PF13532">
    <property type="entry name" value="2OG-FeII_Oxy_2"/>
    <property type="match status" value="1"/>
</dbReference>
<accession>A0A0C3QEC8</accession>
<dbReference type="HOGENOM" id="CLU_080229_0_0_1"/>
<evidence type="ECO:0000313" key="2">
    <source>
        <dbReference type="EMBL" id="KIO29510.1"/>
    </source>
</evidence>
<dbReference type="STRING" id="1051891.A0A0C3QEC8"/>
<evidence type="ECO:0000259" key="1">
    <source>
        <dbReference type="Pfam" id="PF13532"/>
    </source>
</evidence>
<dbReference type="AlphaFoldDB" id="A0A0C3QEC8"/>
<dbReference type="PANTHER" id="PTHR21052:SF0">
    <property type="entry name" value="ALPHA-KETOGLUTARATE-DEPENDENT DIOXYGENASE ALKB HOMOLOG 7, MITOCHONDRIAL"/>
    <property type="match status" value="1"/>
</dbReference>
<proteinExistence type="predicted"/>
<dbReference type="GO" id="GO:0005759">
    <property type="term" value="C:mitochondrial matrix"/>
    <property type="evidence" value="ECO:0007669"/>
    <property type="project" value="TreeGrafter"/>
</dbReference>
<dbReference type="InterPro" id="IPR037151">
    <property type="entry name" value="AlkB-like_sf"/>
</dbReference>
<dbReference type="OrthoDB" id="28127at2759"/>
<protein>
    <recommendedName>
        <fullName evidence="1">Alpha-ketoglutarate-dependent dioxygenase AlkB-like domain-containing protein</fullName>
    </recommendedName>
</protein>
<dbReference type="InterPro" id="IPR032870">
    <property type="entry name" value="ALKBH7-like"/>
</dbReference>
<gene>
    <name evidence="2" type="ORF">M407DRAFT_168580</name>
</gene>
<dbReference type="SUPFAM" id="SSF51197">
    <property type="entry name" value="Clavaminate synthase-like"/>
    <property type="match status" value="1"/>
</dbReference>
<name>A0A0C3QEC8_9AGAM</name>
<sequence length="272" mass="30320">MLRSLIRSVPARSLQARREISTTSYTLTERQPSNSLIWIRAQPGSSLLKGISPLDFQLYTNVLAIEEQNELLKCALKRLDEIRGVSRTIKKRRKDVLGGATATGEPPNDAQNQFLPDNCYEFDEGHYDGVIHKYRESHVSAWPESARTLLVKAGAFMPGSPSLSSVQTHALHLASDGEILSHVDNVEASGKTIIGISLGAARVLRLQPKESERPDECVDILLESGSVYVQTDSVRYNFVHSVPLEWQFRDSSLKPGQRMSIMIRDLYTGSRS</sequence>
<dbReference type="Proteomes" id="UP000054248">
    <property type="component" value="Unassembled WGS sequence"/>
</dbReference>
<organism evidence="2 3">
    <name type="scientific">Tulasnella calospora MUT 4182</name>
    <dbReference type="NCBI Taxonomy" id="1051891"/>
    <lineage>
        <taxon>Eukaryota</taxon>
        <taxon>Fungi</taxon>
        <taxon>Dikarya</taxon>
        <taxon>Basidiomycota</taxon>
        <taxon>Agaricomycotina</taxon>
        <taxon>Agaricomycetes</taxon>
        <taxon>Cantharellales</taxon>
        <taxon>Tulasnellaceae</taxon>
        <taxon>Tulasnella</taxon>
    </lineage>
</organism>